<evidence type="ECO:0000313" key="2">
    <source>
        <dbReference type="Proteomes" id="UP000799770"/>
    </source>
</evidence>
<proteinExistence type="predicted"/>
<protein>
    <recommendedName>
        <fullName evidence="3">BTB domain-containing protein</fullName>
    </recommendedName>
</protein>
<keyword evidence="2" id="KW-1185">Reference proteome</keyword>
<name>A0A6A5ZEQ6_9PLEO</name>
<dbReference type="EMBL" id="ML977318">
    <property type="protein sequence ID" value="KAF2117695.1"/>
    <property type="molecule type" value="Genomic_DNA"/>
</dbReference>
<dbReference type="Proteomes" id="UP000799770">
    <property type="component" value="Unassembled WGS sequence"/>
</dbReference>
<dbReference type="Gene3D" id="3.30.710.10">
    <property type="entry name" value="Potassium Channel Kv1.1, Chain A"/>
    <property type="match status" value="1"/>
</dbReference>
<accession>A0A6A5ZEQ6</accession>
<dbReference type="OrthoDB" id="3789421at2759"/>
<dbReference type="InterPro" id="IPR011333">
    <property type="entry name" value="SKP1/BTB/POZ_sf"/>
</dbReference>
<organism evidence="1 2">
    <name type="scientific">Lophiotrema nucula</name>
    <dbReference type="NCBI Taxonomy" id="690887"/>
    <lineage>
        <taxon>Eukaryota</taxon>
        <taxon>Fungi</taxon>
        <taxon>Dikarya</taxon>
        <taxon>Ascomycota</taxon>
        <taxon>Pezizomycotina</taxon>
        <taxon>Dothideomycetes</taxon>
        <taxon>Pleosporomycetidae</taxon>
        <taxon>Pleosporales</taxon>
        <taxon>Lophiotremataceae</taxon>
        <taxon>Lophiotrema</taxon>
    </lineage>
</organism>
<evidence type="ECO:0000313" key="1">
    <source>
        <dbReference type="EMBL" id="KAF2117695.1"/>
    </source>
</evidence>
<gene>
    <name evidence="1" type="ORF">BDV96DRAFT_597586</name>
</gene>
<evidence type="ECO:0008006" key="3">
    <source>
        <dbReference type="Google" id="ProtNLM"/>
    </source>
</evidence>
<sequence length="283" mass="32574">MAGEDNTREFSFLIDRDLSGTDLDLVHFQVGPQKWAVPVHKTLLQQCGFDYTTFPKITPSKIPQWHLSTVNPTVFRGFLDWLYRQKLVSDETIKQSVYPSEWQNDKEKEPLGVSLAYELATFAHRYGIKQLKNDTMTFIFRYYKTSSSLPTLARIRQVFDHMSESVPLARFIIDIHFNLGHIDTSDVLTSIDELPVAFLKGVFHRKCFVNTPRMRQEAKVKRVKPTTSANAKALWKGYYSPRPSAVPSKDGWVMQLCDYHVHSEDEKPCCTCATDTEKSTIKN</sequence>
<dbReference type="AlphaFoldDB" id="A0A6A5ZEQ6"/>
<reference evidence="1" key="1">
    <citation type="journal article" date="2020" name="Stud. Mycol.">
        <title>101 Dothideomycetes genomes: a test case for predicting lifestyles and emergence of pathogens.</title>
        <authorList>
            <person name="Haridas S."/>
            <person name="Albert R."/>
            <person name="Binder M."/>
            <person name="Bloem J."/>
            <person name="Labutti K."/>
            <person name="Salamov A."/>
            <person name="Andreopoulos B."/>
            <person name="Baker S."/>
            <person name="Barry K."/>
            <person name="Bills G."/>
            <person name="Bluhm B."/>
            <person name="Cannon C."/>
            <person name="Castanera R."/>
            <person name="Culley D."/>
            <person name="Daum C."/>
            <person name="Ezra D."/>
            <person name="Gonzalez J."/>
            <person name="Henrissat B."/>
            <person name="Kuo A."/>
            <person name="Liang C."/>
            <person name="Lipzen A."/>
            <person name="Lutzoni F."/>
            <person name="Magnuson J."/>
            <person name="Mondo S."/>
            <person name="Nolan M."/>
            <person name="Ohm R."/>
            <person name="Pangilinan J."/>
            <person name="Park H.-J."/>
            <person name="Ramirez L."/>
            <person name="Alfaro M."/>
            <person name="Sun H."/>
            <person name="Tritt A."/>
            <person name="Yoshinaga Y."/>
            <person name="Zwiers L.-H."/>
            <person name="Turgeon B."/>
            <person name="Goodwin S."/>
            <person name="Spatafora J."/>
            <person name="Crous P."/>
            <person name="Grigoriev I."/>
        </authorList>
    </citation>
    <scope>NUCLEOTIDE SEQUENCE</scope>
    <source>
        <strain evidence="1">CBS 627.86</strain>
    </source>
</reference>